<dbReference type="GO" id="GO:0032259">
    <property type="term" value="P:methylation"/>
    <property type="evidence" value="ECO:0007669"/>
    <property type="project" value="UniProtKB-KW"/>
</dbReference>
<sequence>MGCCDLHFRRGSRGGRRSEAAVESERVPPGIDPTKAHPSRRYNYWLGGKDNFAVDRESAEMVASAFPTVGLAARENRAFLKRVVGYLAGEAGIGQFLDIGTGLPSAGNVHEVAQAIEPTSRIVYVDNDQVVLVHARALLTSAPEGRTAYIEADLRDPDRILADPDLRRTLDMTRPVALMLVATMHFIVDEDDPYGIFARLVSALPSGSHVVMTHATSDHLTPEQYAVSEEANKRSGVPFRLRGSDEFARFFGGLELLPPGITSVVEWRPDVPEADRPSIEDVSMLCAVARVP</sequence>
<dbReference type="Pfam" id="PF04672">
    <property type="entry name" value="Methyltransf_19"/>
    <property type="match status" value="1"/>
</dbReference>
<name>A0A4R5BS59_9ACTN</name>
<evidence type="ECO:0000313" key="2">
    <source>
        <dbReference type="EMBL" id="TDD89848.1"/>
    </source>
</evidence>
<accession>A0A4R5BS59</accession>
<dbReference type="GO" id="GO:0008168">
    <property type="term" value="F:methyltransferase activity"/>
    <property type="evidence" value="ECO:0007669"/>
    <property type="project" value="UniProtKB-KW"/>
</dbReference>
<dbReference type="SUPFAM" id="SSF53335">
    <property type="entry name" value="S-adenosyl-L-methionine-dependent methyltransferases"/>
    <property type="match status" value="1"/>
</dbReference>
<dbReference type="EMBL" id="SMKU01000055">
    <property type="protein sequence ID" value="TDD89848.1"/>
    <property type="molecule type" value="Genomic_DNA"/>
</dbReference>
<gene>
    <name evidence="2" type="ORF">E1298_13725</name>
</gene>
<evidence type="ECO:0000256" key="1">
    <source>
        <dbReference type="SAM" id="MobiDB-lite"/>
    </source>
</evidence>
<reference evidence="2 3" key="1">
    <citation type="submission" date="2019-03" db="EMBL/GenBank/DDBJ databases">
        <title>Draft genome sequences of novel Actinobacteria.</title>
        <authorList>
            <person name="Sahin N."/>
            <person name="Ay H."/>
            <person name="Saygin H."/>
        </authorList>
    </citation>
    <scope>NUCLEOTIDE SEQUENCE [LARGE SCALE GENOMIC DNA]</scope>
    <source>
        <strain evidence="2 3">H3C3</strain>
    </source>
</reference>
<evidence type="ECO:0000313" key="3">
    <source>
        <dbReference type="Proteomes" id="UP000294513"/>
    </source>
</evidence>
<keyword evidence="2" id="KW-0808">Transferase</keyword>
<keyword evidence="3" id="KW-1185">Reference proteome</keyword>
<dbReference type="PIRSF" id="PIRSF017393">
    <property type="entry name" value="MTase_SAV2177"/>
    <property type="match status" value="1"/>
</dbReference>
<proteinExistence type="predicted"/>
<organism evidence="2 3">
    <name type="scientific">Actinomadura rubrisoli</name>
    <dbReference type="NCBI Taxonomy" id="2530368"/>
    <lineage>
        <taxon>Bacteria</taxon>
        <taxon>Bacillati</taxon>
        <taxon>Actinomycetota</taxon>
        <taxon>Actinomycetes</taxon>
        <taxon>Streptosporangiales</taxon>
        <taxon>Thermomonosporaceae</taxon>
        <taxon>Actinomadura</taxon>
    </lineage>
</organism>
<keyword evidence="2" id="KW-0489">Methyltransferase</keyword>
<feature type="compositionally biased region" description="Basic and acidic residues" evidence="1">
    <location>
        <begin position="16"/>
        <end position="26"/>
    </location>
</feature>
<dbReference type="InterPro" id="IPR029063">
    <property type="entry name" value="SAM-dependent_MTases_sf"/>
</dbReference>
<dbReference type="InterPro" id="IPR006764">
    <property type="entry name" value="SAM_dep_MeTrfase_SAV2177_type"/>
</dbReference>
<feature type="region of interest" description="Disordered" evidence="1">
    <location>
        <begin position="15"/>
        <end position="35"/>
    </location>
</feature>
<dbReference type="Gene3D" id="3.40.50.150">
    <property type="entry name" value="Vaccinia Virus protein VP39"/>
    <property type="match status" value="1"/>
</dbReference>
<dbReference type="OrthoDB" id="3216820at2"/>
<protein>
    <submittedName>
        <fullName evidence="2">SAM-dependent methyltransferase</fullName>
    </submittedName>
</protein>
<dbReference type="AlphaFoldDB" id="A0A4R5BS59"/>
<comment type="caution">
    <text evidence="2">The sequence shown here is derived from an EMBL/GenBank/DDBJ whole genome shotgun (WGS) entry which is preliminary data.</text>
</comment>
<dbReference type="Proteomes" id="UP000294513">
    <property type="component" value="Unassembled WGS sequence"/>
</dbReference>